<evidence type="ECO:0000313" key="2">
    <source>
        <dbReference type="Proteomes" id="UP000225108"/>
    </source>
</evidence>
<dbReference type="EMBL" id="PEBD01000004">
    <property type="protein sequence ID" value="PHV68454.1"/>
    <property type="molecule type" value="Genomic_DNA"/>
</dbReference>
<sequence>MKSHIGFLRRFEFFESGTDHARRMGLLSGTEFVEIATGSAPRVEVRDTLLRGLEAVQGVRRPGESPDFLVLDPAFFSHRNRAAVISARVQGINVNVKSHVQHWAESCTEQPIMPIAVEWSSRTVYLKISGSSGNVTIPLNLMLFELLRRWAGGLTTRGQYEGEIRSLTRLLATLAPPESGTDEIEVLVNGERRSLTIDVGDRIRSGGL</sequence>
<evidence type="ECO:0000313" key="1">
    <source>
        <dbReference type="EMBL" id="PHV68454.1"/>
    </source>
</evidence>
<name>A0A2G3PRM4_WILMA</name>
<organism evidence="1 2">
    <name type="scientific">Williamsia marianensis</name>
    <dbReference type="NCBI Taxonomy" id="85044"/>
    <lineage>
        <taxon>Bacteria</taxon>
        <taxon>Bacillati</taxon>
        <taxon>Actinomycetota</taxon>
        <taxon>Actinomycetes</taxon>
        <taxon>Mycobacteriales</taxon>
        <taxon>Nocardiaceae</taxon>
        <taxon>Williamsia</taxon>
    </lineage>
</organism>
<accession>A0A2G3PRM4</accession>
<dbReference type="Proteomes" id="UP000225108">
    <property type="component" value="Unassembled WGS sequence"/>
</dbReference>
<comment type="caution">
    <text evidence="1">The sequence shown here is derived from an EMBL/GenBank/DDBJ whole genome shotgun (WGS) entry which is preliminary data.</text>
</comment>
<gene>
    <name evidence="1" type="ORF">CSW57_04350</name>
</gene>
<protein>
    <submittedName>
        <fullName evidence="1">Uncharacterized protein</fullName>
    </submittedName>
</protein>
<reference evidence="1 2" key="1">
    <citation type="submission" date="2017-10" db="EMBL/GenBank/DDBJ databases">
        <title>The draft genome sequence of Williamsia sp. BULT 1.1 isolated from the semi-arid grassland soils from South Africa.</title>
        <authorList>
            <person name="Kabwe M.H."/>
            <person name="Govender N."/>
            <person name="Mutseka Lunga P."/>
            <person name="Vikram S."/>
            <person name="Makhalanyane T.P."/>
        </authorList>
    </citation>
    <scope>NUCLEOTIDE SEQUENCE [LARGE SCALE GENOMIC DNA]</scope>
    <source>
        <strain evidence="1 2">BULT 1.1</strain>
    </source>
</reference>
<proteinExistence type="predicted"/>
<dbReference type="AlphaFoldDB" id="A0A2G3PRM4"/>